<dbReference type="RefSeq" id="WP_100152562.1">
    <property type="nucleotide sequence ID" value="NZ_MEIL01000029.1"/>
</dbReference>
<proteinExistence type="predicted"/>
<name>A0A2N9X678_9NEIS</name>
<reference evidence="2" key="1">
    <citation type="journal article" date="2017" name="MBio">
        <title>Type VI secretion-mediated competition in the bee gut microbiome.</title>
        <authorList>
            <person name="Steele M.I."/>
            <person name="Kwong W.K."/>
            <person name="Powell J.E."/>
            <person name="Whiteley M."/>
            <person name="Moran N.A."/>
        </authorList>
    </citation>
    <scope>NUCLEOTIDE SEQUENCE [LARGE SCALE GENOMIC DNA]</scope>
    <source>
        <strain evidence="2">WkB273</strain>
    </source>
</reference>
<dbReference type="Proteomes" id="UP000230202">
    <property type="component" value="Unassembled WGS sequence"/>
</dbReference>
<organism evidence="2 3">
    <name type="scientific">Snodgrassella alvi</name>
    <dbReference type="NCBI Taxonomy" id="1196083"/>
    <lineage>
        <taxon>Bacteria</taxon>
        <taxon>Pseudomonadati</taxon>
        <taxon>Pseudomonadota</taxon>
        <taxon>Betaproteobacteria</taxon>
        <taxon>Neisseriales</taxon>
        <taxon>Neisseriaceae</taxon>
        <taxon>Snodgrassella</taxon>
    </lineage>
</organism>
<dbReference type="Pfam" id="PF04865">
    <property type="entry name" value="Baseplate_J"/>
    <property type="match status" value="1"/>
</dbReference>
<dbReference type="InterPro" id="IPR006949">
    <property type="entry name" value="Barrel_Baseplate_J-like"/>
</dbReference>
<evidence type="ECO:0000313" key="2">
    <source>
        <dbReference type="EMBL" id="PIT38681.1"/>
    </source>
</evidence>
<evidence type="ECO:0000259" key="1">
    <source>
        <dbReference type="Pfam" id="PF04865"/>
    </source>
</evidence>
<comment type="caution">
    <text evidence="2">The sequence shown here is derived from an EMBL/GenBank/DDBJ whole genome shotgun (WGS) entry which is preliminary data.</text>
</comment>
<dbReference type="EMBL" id="MEIL01000029">
    <property type="protein sequence ID" value="PIT38681.1"/>
    <property type="molecule type" value="Genomic_DNA"/>
</dbReference>
<dbReference type="AlphaFoldDB" id="A0A2N9X678"/>
<keyword evidence="3" id="KW-1185">Reference proteome</keyword>
<protein>
    <recommendedName>
        <fullName evidence="1">Baseplate protein J-like barrel domain-containing protein</fullName>
    </recommendedName>
</protein>
<feature type="domain" description="Baseplate protein J-like barrel" evidence="1">
    <location>
        <begin position="101"/>
        <end position="179"/>
    </location>
</feature>
<gene>
    <name evidence="2" type="ORF">BHC54_09200</name>
</gene>
<sequence length="398" mass="42823">MNIPQLQITDDGIVAPNTDEVINGLWELFKDAFGKDLNTAMNTPQGQLVTSLAAIITDERNQMIALLNQFDPRYAQGIWQDGIGYVYFMTRKKATHSSVDLELTGLAGTSIAAGTIFNDDNNQEWRITHDAVIGGGGTVTAHALCVLSGNVSAAPNTITSVPKAIAGLDRITNPYAAVAGVDEEARRDFETRRRASVAINSKNTNAATYGAVANLTDVKDVYVIDNPSDETITVGATNYPVIRNSILVSVVGGDDEVIARTILNKAGTGCSFNGNTECTISDTENFPTRPPSYVIKFLRPDFVPVFFQVTVEDKDALTFQDSEAIKTAIIKAFSTGAAKATIGQPVIASRFICPVASAVSNVSIVSLRISYDGKKWVDKLDIGVDEFPTTTVYQIKIL</sequence>
<evidence type="ECO:0000313" key="3">
    <source>
        <dbReference type="Proteomes" id="UP000230202"/>
    </source>
</evidence>
<accession>A0A2N9X678</accession>